<dbReference type="GO" id="GO:0005576">
    <property type="term" value="C:extracellular region"/>
    <property type="evidence" value="ECO:0007669"/>
    <property type="project" value="InterPro"/>
</dbReference>
<dbReference type="SMART" id="SM00494">
    <property type="entry name" value="ChtBD2"/>
    <property type="match status" value="2"/>
</dbReference>
<evidence type="ECO:0000313" key="3">
    <source>
        <dbReference type="EMBL" id="CAG7818832.1"/>
    </source>
</evidence>
<gene>
    <name evidence="3" type="ORF">AFUS01_LOCUS29311</name>
</gene>
<proteinExistence type="predicted"/>
<feature type="signal peptide" evidence="1">
    <location>
        <begin position="1"/>
        <end position="22"/>
    </location>
</feature>
<organism evidence="3 4">
    <name type="scientific">Allacma fusca</name>
    <dbReference type="NCBI Taxonomy" id="39272"/>
    <lineage>
        <taxon>Eukaryota</taxon>
        <taxon>Metazoa</taxon>
        <taxon>Ecdysozoa</taxon>
        <taxon>Arthropoda</taxon>
        <taxon>Hexapoda</taxon>
        <taxon>Collembola</taxon>
        <taxon>Symphypleona</taxon>
        <taxon>Sminthuridae</taxon>
        <taxon>Allacma</taxon>
    </lineage>
</organism>
<name>A0A8J2PD18_9HEXA</name>
<evidence type="ECO:0000313" key="4">
    <source>
        <dbReference type="Proteomes" id="UP000708208"/>
    </source>
</evidence>
<dbReference type="AlphaFoldDB" id="A0A8J2PD18"/>
<dbReference type="EMBL" id="CAJVCH010431654">
    <property type="protein sequence ID" value="CAG7818832.1"/>
    <property type="molecule type" value="Genomic_DNA"/>
</dbReference>
<feature type="domain" description="Chitin-binding type-2" evidence="2">
    <location>
        <begin position="66"/>
        <end position="124"/>
    </location>
</feature>
<dbReference type="Proteomes" id="UP000708208">
    <property type="component" value="Unassembled WGS sequence"/>
</dbReference>
<keyword evidence="4" id="KW-1185">Reference proteome</keyword>
<sequence length="224" mass="25848">MKSLRILIIAFLGAFVIISVQAEHRPKYRCVNCHSKKLFRRPFATITRGHRGSKDKVKLNLRFFDQAKCEEEGNYAHPLGDCHKYLRCHRQHNRPKMLECRPGRTFDPFTRSCEDELDARDCKACNKPQGYKIPHEKGGAKFYMCQDGAAYEFACNNDVIFNKHTRACGNSESHVDPRDVDDRYVPGSVSIHIGRNGKRRKATGIKFNKRVSKPIAKNHKYHTI</sequence>
<dbReference type="PROSITE" id="PS50940">
    <property type="entry name" value="CHIT_BIND_II"/>
    <property type="match status" value="1"/>
</dbReference>
<reference evidence="3" key="1">
    <citation type="submission" date="2021-06" db="EMBL/GenBank/DDBJ databases">
        <authorList>
            <person name="Hodson N. C."/>
            <person name="Mongue J. A."/>
            <person name="Jaron S. K."/>
        </authorList>
    </citation>
    <scope>NUCLEOTIDE SEQUENCE</scope>
</reference>
<keyword evidence="1" id="KW-0732">Signal</keyword>
<protein>
    <recommendedName>
        <fullName evidence="2">Chitin-binding type-2 domain-containing protein</fullName>
    </recommendedName>
</protein>
<comment type="caution">
    <text evidence="3">The sequence shown here is derived from an EMBL/GenBank/DDBJ whole genome shotgun (WGS) entry which is preliminary data.</text>
</comment>
<evidence type="ECO:0000256" key="1">
    <source>
        <dbReference type="SAM" id="SignalP"/>
    </source>
</evidence>
<feature type="chain" id="PRO_5035295382" description="Chitin-binding type-2 domain-containing protein" evidence="1">
    <location>
        <begin position="23"/>
        <end position="224"/>
    </location>
</feature>
<dbReference type="Pfam" id="PF01607">
    <property type="entry name" value="CBM_14"/>
    <property type="match status" value="2"/>
</dbReference>
<dbReference type="InterPro" id="IPR002557">
    <property type="entry name" value="Chitin-bd_dom"/>
</dbReference>
<dbReference type="GO" id="GO:0008061">
    <property type="term" value="F:chitin binding"/>
    <property type="evidence" value="ECO:0007669"/>
    <property type="project" value="InterPro"/>
</dbReference>
<evidence type="ECO:0000259" key="2">
    <source>
        <dbReference type="PROSITE" id="PS50940"/>
    </source>
</evidence>
<accession>A0A8J2PD18</accession>